<comment type="caution">
    <text evidence="2">The sequence shown here is derived from an EMBL/GenBank/DDBJ whole genome shotgun (WGS) entry which is preliminary data.</text>
</comment>
<reference evidence="2 3" key="1">
    <citation type="submission" date="2017-06" db="EMBL/GenBank/DDBJ databases">
        <title>Reclassification of a Polynucleobacter cosmopolitanus strain isolated from tropical Lake Victoria as Polynucleobacter victoriensis comb. nov.</title>
        <authorList>
            <person name="Hahn M.W."/>
        </authorList>
    </citation>
    <scope>NUCLEOTIDE SEQUENCE [LARGE SCALE GENOMIC DNA]</scope>
    <source>
        <strain evidence="2 3">MWH-MoIso2</strain>
    </source>
</reference>
<evidence type="ECO:0000313" key="2">
    <source>
        <dbReference type="EMBL" id="OXL16348.1"/>
    </source>
</evidence>
<dbReference type="EMBL" id="NJGG01000001">
    <property type="protein sequence ID" value="OXL16348.1"/>
    <property type="molecule type" value="Genomic_DNA"/>
</dbReference>
<keyword evidence="1" id="KW-0472">Membrane</keyword>
<dbReference type="AlphaFoldDB" id="A0A229FXQ7"/>
<feature type="transmembrane region" description="Helical" evidence="1">
    <location>
        <begin position="6"/>
        <end position="23"/>
    </location>
</feature>
<name>A0A229FXQ7_9BURK</name>
<keyword evidence="1" id="KW-1133">Transmembrane helix</keyword>
<proteinExistence type="predicted"/>
<sequence length="92" mass="10135">MLQLVLYIGGLALVGQAILYAIVGNKRETNMFYQLFVVLNKPWTSIAKLISPKMVAERHIPVVAFCVVSVLYIAVTLAKIEHCVSIGMVGCR</sequence>
<dbReference type="Proteomes" id="UP000215188">
    <property type="component" value="Unassembled WGS sequence"/>
</dbReference>
<gene>
    <name evidence="2" type="ORF">AOC33_04580</name>
</gene>
<evidence type="ECO:0000313" key="3">
    <source>
        <dbReference type="Proteomes" id="UP000215188"/>
    </source>
</evidence>
<protein>
    <recommendedName>
        <fullName evidence="4">YggT family protein</fullName>
    </recommendedName>
</protein>
<keyword evidence="1" id="KW-0812">Transmembrane</keyword>
<organism evidence="2 3">
    <name type="scientific">Polynucleobacter cosmopolitanus</name>
    <dbReference type="NCBI Taxonomy" id="351345"/>
    <lineage>
        <taxon>Bacteria</taxon>
        <taxon>Pseudomonadati</taxon>
        <taxon>Pseudomonadota</taxon>
        <taxon>Betaproteobacteria</taxon>
        <taxon>Burkholderiales</taxon>
        <taxon>Burkholderiaceae</taxon>
        <taxon>Polynucleobacter</taxon>
    </lineage>
</organism>
<accession>A0A229FXQ7</accession>
<keyword evidence="3" id="KW-1185">Reference proteome</keyword>
<feature type="transmembrane region" description="Helical" evidence="1">
    <location>
        <begin position="60"/>
        <end position="78"/>
    </location>
</feature>
<evidence type="ECO:0008006" key="4">
    <source>
        <dbReference type="Google" id="ProtNLM"/>
    </source>
</evidence>
<evidence type="ECO:0000256" key="1">
    <source>
        <dbReference type="SAM" id="Phobius"/>
    </source>
</evidence>